<reference evidence="1" key="1">
    <citation type="submission" date="2013-12" db="EMBL/GenBank/DDBJ databases">
        <title>A Varibaculum cambriense genome reconstructed from a premature infant gut community with otherwise low bacterial novelty that shifts toward anaerobic metabolism during the third week of life.</title>
        <authorList>
            <person name="Brown C.T."/>
            <person name="Sharon I."/>
            <person name="Thomas B.C."/>
            <person name="Castelle C.J."/>
            <person name="Morowitz M.J."/>
            <person name="Banfield J.F."/>
        </authorList>
    </citation>
    <scope>NUCLEOTIDE SEQUENCE</scope>
</reference>
<dbReference type="AlphaFoldDB" id="W1YSX8"/>
<protein>
    <submittedName>
        <fullName evidence="1">Periplasmic solute binding protein</fullName>
    </submittedName>
</protein>
<proteinExistence type="predicted"/>
<evidence type="ECO:0000313" key="1">
    <source>
        <dbReference type="EMBL" id="ETJ44269.1"/>
    </source>
</evidence>
<gene>
    <name evidence="1" type="ORF">Q604_UNBC01702G0001</name>
</gene>
<feature type="non-terminal residue" evidence="1">
    <location>
        <position position="1"/>
    </location>
</feature>
<accession>W1YSX8</accession>
<organism evidence="1">
    <name type="scientific">human gut metagenome</name>
    <dbReference type="NCBI Taxonomy" id="408170"/>
    <lineage>
        <taxon>unclassified sequences</taxon>
        <taxon>metagenomes</taxon>
        <taxon>organismal metagenomes</taxon>
    </lineage>
</organism>
<dbReference type="EMBL" id="AZMM01001702">
    <property type="protein sequence ID" value="ETJ44269.1"/>
    <property type="molecule type" value="Genomic_DNA"/>
</dbReference>
<name>W1YSX8_9ZZZZ</name>
<sequence>SSSLANVGAKVETIYTIESNEDNKTYLERMDENLTKITASLQ</sequence>
<comment type="caution">
    <text evidence="1">The sequence shown here is derived from an EMBL/GenBank/DDBJ whole genome shotgun (WGS) entry which is preliminary data.</text>
</comment>